<dbReference type="Proteomes" id="UP001379533">
    <property type="component" value="Chromosome"/>
</dbReference>
<dbReference type="RefSeq" id="WP_394849100.1">
    <property type="nucleotide sequence ID" value="NZ_CP089982.1"/>
</dbReference>
<sequence>MLLRDLSGWRLLAVGALLVGCGSSSDAPMHTVSDLGPGSAIAAVVGPEFTMDDLPLGTAHASSPVVATDGASFLLVYDGGNGATRVAADGQVLDPRGIALPPGAERASVAFGGGYYLVARQRFQGASDGVEIVRMTPDGTVVDATPITVASSGYRSLNAVTFDGTNFLVAAVVATSEITTSVHAWRVTPAGAVLDASPIVVADGVTGQSLAAAFSGTHHVIAFDYGGRASTFCARQIAPDGALGGSGCGAATYAFLNPHPDVACDGAGGCFLTWSDVDADFARGIVMGARLGPDGGSLDGDYGFRISKSTFFSSSPRPVVRWDGTQYTVLWLTDDGYGVRGARVKNGATVDASDRVLGTTGMPEQSLSLAWSATGGLLAWDFGNPNGYLDANAVRIDRPLTRQGAVFPIAFARPQEFRQAVASNGSGYLALWTAHGPSTAVLLAARTDAAGNPLDASPLRINEDGSNGNGVAASIGSDYLAVWSGMDGVYARSIGADGTMGTPFRVSAPAAPGADERFGSVRIVASSEGYLVGWVHEIVTNDPESGIPTIEDRHVVARVSKGGVVRDPQGLVLATADYSARPASLASDGTNFVALFDRGGATGRIVSVTVDAATGAIGPQVQVASGNNVATGEGSGGIGYAGGQYLAVWWNAVGANASWLGARLDGNGVPKDANPFTVTTAPGSFGGITPTASGFHLVWTNKVGNASVFDVYGAEVSADGVVGPSDVLFSAVREAPYYSPAVVAARSPGQALVVYGRLEDDGHERSNLTRARALNLAAP</sequence>
<evidence type="ECO:0000313" key="1">
    <source>
        <dbReference type="EMBL" id="WXA98491.1"/>
    </source>
</evidence>
<protein>
    <submittedName>
        <fullName evidence="1">Uncharacterized protein</fullName>
    </submittedName>
</protein>
<gene>
    <name evidence="1" type="ORF">LZC95_16830</name>
</gene>
<organism evidence="1 2">
    <name type="scientific">Pendulispora brunnea</name>
    <dbReference type="NCBI Taxonomy" id="2905690"/>
    <lineage>
        <taxon>Bacteria</taxon>
        <taxon>Pseudomonadati</taxon>
        <taxon>Myxococcota</taxon>
        <taxon>Myxococcia</taxon>
        <taxon>Myxococcales</taxon>
        <taxon>Sorangiineae</taxon>
        <taxon>Pendulisporaceae</taxon>
        <taxon>Pendulispora</taxon>
    </lineage>
</organism>
<proteinExistence type="predicted"/>
<reference evidence="1 2" key="1">
    <citation type="submission" date="2021-12" db="EMBL/GenBank/DDBJ databases">
        <title>Discovery of the Pendulisporaceae a myxobacterial family with distinct sporulation behavior and unique specialized metabolism.</title>
        <authorList>
            <person name="Garcia R."/>
            <person name="Popoff A."/>
            <person name="Bader C.D."/>
            <person name="Loehr J."/>
            <person name="Walesch S."/>
            <person name="Walt C."/>
            <person name="Boldt J."/>
            <person name="Bunk B."/>
            <person name="Haeckl F.J.F.P.J."/>
            <person name="Gunesch A.P."/>
            <person name="Birkelbach J."/>
            <person name="Nuebel U."/>
            <person name="Pietschmann T."/>
            <person name="Bach T."/>
            <person name="Mueller R."/>
        </authorList>
    </citation>
    <scope>NUCLEOTIDE SEQUENCE [LARGE SCALE GENOMIC DNA]</scope>
    <source>
        <strain evidence="1 2">MSr12523</strain>
    </source>
</reference>
<evidence type="ECO:0000313" key="2">
    <source>
        <dbReference type="Proteomes" id="UP001379533"/>
    </source>
</evidence>
<accession>A0ABZ2KIH8</accession>
<name>A0ABZ2KIH8_9BACT</name>
<dbReference type="EMBL" id="CP089982">
    <property type="protein sequence ID" value="WXA98491.1"/>
    <property type="molecule type" value="Genomic_DNA"/>
</dbReference>
<dbReference type="PROSITE" id="PS51257">
    <property type="entry name" value="PROKAR_LIPOPROTEIN"/>
    <property type="match status" value="1"/>
</dbReference>
<keyword evidence="2" id="KW-1185">Reference proteome</keyword>